<feature type="non-terminal residue" evidence="3">
    <location>
        <position position="1"/>
    </location>
</feature>
<evidence type="ECO:0000256" key="2">
    <source>
        <dbReference type="SAM" id="Phobius"/>
    </source>
</evidence>
<dbReference type="EMBL" id="HACA01021453">
    <property type="protein sequence ID" value="CDW38814.1"/>
    <property type="molecule type" value="Transcribed_RNA"/>
</dbReference>
<feature type="compositionally biased region" description="Basic residues" evidence="1">
    <location>
        <begin position="1"/>
        <end position="10"/>
    </location>
</feature>
<reference evidence="3" key="1">
    <citation type="submission" date="2014-05" db="EMBL/GenBank/DDBJ databases">
        <authorList>
            <person name="Chronopoulou M."/>
        </authorList>
    </citation>
    <scope>NUCLEOTIDE SEQUENCE</scope>
    <source>
        <tissue evidence="3">Whole organism</tissue>
    </source>
</reference>
<protein>
    <submittedName>
        <fullName evidence="3">Uncharacterized protein</fullName>
    </submittedName>
</protein>
<sequence length="69" mass="7775">LSRRGHRGVRRLPCPTVNPPSTSSKSIVLIFFILTLIIYTSTFEIESISNRIESSFLHHQGLLLLLQGL</sequence>
<dbReference type="AlphaFoldDB" id="A0A0K2UKN4"/>
<evidence type="ECO:0000256" key="1">
    <source>
        <dbReference type="SAM" id="MobiDB-lite"/>
    </source>
</evidence>
<keyword evidence="2" id="KW-0812">Transmembrane</keyword>
<feature type="transmembrane region" description="Helical" evidence="2">
    <location>
        <begin position="27"/>
        <end position="45"/>
    </location>
</feature>
<keyword evidence="2" id="KW-0472">Membrane</keyword>
<proteinExistence type="predicted"/>
<accession>A0A0K2UKN4</accession>
<feature type="region of interest" description="Disordered" evidence="1">
    <location>
        <begin position="1"/>
        <end position="21"/>
    </location>
</feature>
<keyword evidence="2" id="KW-1133">Transmembrane helix</keyword>
<evidence type="ECO:0000313" key="3">
    <source>
        <dbReference type="EMBL" id="CDW38814.1"/>
    </source>
</evidence>
<name>A0A0K2UKN4_LEPSM</name>
<organism evidence="3">
    <name type="scientific">Lepeophtheirus salmonis</name>
    <name type="common">Salmon louse</name>
    <name type="synonym">Caligus salmonis</name>
    <dbReference type="NCBI Taxonomy" id="72036"/>
    <lineage>
        <taxon>Eukaryota</taxon>
        <taxon>Metazoa</taxon>
        <taxon>Ecdysozoa</taxon>
        <taxon>Arthropoda</taxon>
        <taxon>Crustacea</taxon>
        <taxon>Multicrustacea</taxon>
        <taxon>Hexanauplia</taxon>
        <taxon>Copepoda</taxon>
        <taxon>Siphonostomatoida</taxon>
        <taxon>Caligidae</taxon>
        <taxon>Lepeophtheirus</taxon>
    </lineage>
</organism>